<proteinExistence type="predicted"/>
<keyword evidence="3" id="KW-1185">Reference proteome</keyword>
<name>A0AAV4DWV9_9GAST</name>
<evidence type="ECO:0000256" key="1">
    <source>
        <dbReference type="SAM" id="MobiDB-lite"/>
    </source>
</evidence>
<feature type="region of interest" description="Disordered" evidence="1">
    <location>
        <begin position="19"/>
        <end position="58"/>
    </location>
</feature>
<protein>
    <submittedName>
        <fullName evidence="2">Uncharacterized protein</fullName>
    </submittedName>
</protein>
<dbReference type="EMBL" id="BLXT01008440">
    <property type="protein sequence ID" value="GFO48753.1"/>
    <property type="molecule type" value="Genomic_DNA"/>
</dbReference>
<gene>
    <name evidence="2" type="ORF">PoB_007525800</name>
</gene>
<evidence type="ECO:0000313" key="3">
    <source>
        <dbReference type="Proteomes" id="UP000735302"/>
    </source>
</evidence>
<organism evidence="2 3">
    <name type="scientific">Plakobranchus ocellatus</name>
    <dbReference type="NCBI Taxonomy" id="259542"/>
    <lineage>
        <taxon>Eukaryota</taxon>
        <taxon>Metazoa</taxon>
        <taxon>Spiralia</taxon>
        <taxon>Lophotrochozoa</taxon>
        <taxon>Mollusca</taxon>
        <taxon>Gastropoda</taxon>
        <taxon>Heterobranchia</taxon>
        <taxon>Euthyneura</taxon>
        <taxon>Panpulmonata</taxon>
        <taxon>Sacoglossa</taxon>
        <taxon>Placobranchoidea</taxon>
        <taxon>Plakobranchidae</taxon>
        <taxon>Plakobranchus</taxon>
    </lineage>
</organism>
<sequence length="100" mass="11101">MSAGSFGWAIGYQRQVRDLSKSLQDPGGEESNGKLPQNTSRQDNQDHTPSSPTFGPAMGLTSQYTNIFPHINIRNGGGRMLEIIWWFSSSWQGSIARINM</sequence>
<comment type="caution">
    <text evidence="2">The sequence shown here is derived from an EMBL/GenBank/DDBJ whole genome shotgun (WGS) entry which is preliminary data.</text>
</comment>
<feature type="compositionally biased region" description="Polar residues" evidence="1">
    <location>
        <begin position="34"/>
        <end position="53"/>
    </location>
</feature>
<reference evidence="2 3" key="1">
    <citation type="journal article" date="2021" name="Elife">
        <title>Chloroplast acquisition without the gene transfer in kleptoplastic sea slugs, Plakobranchus ocellatus.</title>
        <authorList>
            <person name="Maeda T."/>
            <person name="Takahashi S."/>
            <person name="Yoshida T."/>
            <person name="Shimamura S."/>
            <person name="Takaki Y."/>
            <person name="Nagai Y."/>
            <person name="Toyoda A."/>
            <person name="Suzuki Y."/>
            <person name="Arimoto A."/>
            <person name="Ishii H."/>
            <person name="Satoh N."/>
            <person name="Nishiyama T."/>
            <person name="Hasebe M."/>
            <person name="Maruyama T."/>
            <person name="Minagawa J."/>
            <person name="Obokata J."/>
            <person name="Shigenobu S."/>
        </authorList>
    </citation>
    <scope>NUCLEOTIDE SEQUENCE [LARGE SCALE GENOMIC DNA]</scope>
</reference>
<accession>A0AAV4DWV9</accession>
<dbReference type="Proteomes" id="UP000735302">
    <property type="component" value="Unassembled WGS sequence"/>
</dbReference>
<evidence type="ECO:0000313" key="2">
    <source>
        <dbReference type="EMBL" id="GFO48753.1"/>
    </source>
</evidence>
<dbReference type="AlphaFoldDB" id="A0AAV4DWV9"/>